<dbReference type="RefSeq" id="XP_002118431.1">
    <property type="nucleotide sequence ID" value="XM_002118395.1"/>
</dbReference>
<keyword evidence="7" id="KW-1185">Reference proteome</keyword>
<dbReference type="CDD" id="cd00054">
    <property type="entry name" value="EGF_CA"/>
    <property type="match status" value="1"/>
</dbReference>
<dbReference type="HOGENOM" id="CLU_004826_11_2_1"/>
<dbReference type="EMBL" id="DS985299">
    <property type="protein sequence ID" value="EDV19082.1"/>
    <property type="molecule type" value="Genomic_DNA"/>
</dbReference>
<gene>
    <name evidence="6" type="ORF">TRIADDRAFT_34176</name>
</gene>
<feature type="domain" description="EGF-like" evidence="5">
    <location>
        <begin position="32"/>
        <end position="70"/>
    </location>
</feature>
<dbReference type="InterPro" id="IPR051022">
    <property type="entry name" value="Notch_Cell-Fate_Det"/>
</dbReference>
<dbReference type="STRING" id="10228.B3SDW2"/>
<dbReference type="SUPFAM" id="SSF57196">
    <property type="entry name" value="EGF/Laminin"/>
    <property type="match status" value="2"/>
</dbReference>
<dbReference type="Pfam" id="PF00008">
    <property type="entry name" value="EGF"/>
    <property type="match status" value="1"/>
</dbReference>
<dbReference type="PROSITE" id="PS50026">
    <property type="entry name" value="EGF_3"/>
    <property type="match status" value="2"/>
</dbReference>
<feature type="disulfide bond" evidence="4">
    <location>
        <begin position="60"/>
        <end position="69"/>
    </location>
</feature>
<dbReference type="Gene3D" id="2.10.25.10">
    <property type="entry name" value="Laminin"/>
    <property type="match status" value="2"/>
</dbReference>
<keyword evidence="2" id="KW-0677">Repeat</keyword>
<dbReference type="KEGG" id="tad:TRIADDRAFT_34176"/>
<dbReference type="PROSITE" id="PS01186">
    <property type="entry name" value="EGF_2"/>
    <property type="match status" value="1"/>
</dbReference>
<dbReference type="Proteomes" id="UP000009022">
    <property type="component" value="Unassembled WGS sequence"/>
</dbReference>
<proteinExistence type="predicted"/>
<dbReference type="CTD" id="6759646"/>
<sequence>CVNINATCHHISPTQYQCICPNGWTGRICDETIISCDMGRSCMNGGTCIKTKSSSYVCRCPTLFTGEICEISKSVLLINI</sequence>
<accession>B3SDW2</accession>
<evidence type="ECO:0000256" key="4">
    <source>
        <dbReference type="PROSITE-ProRule" id="PRU00076"/>
    </source>
</evidence>
<dbReference type="InterPro" id="IPR000742">
    <property type="entry name" value="EGF"/>
</dbReference>
<reference evidence="6 7" key="1">
    <citation type="journal article" date="2008" name="Nature">
        <title>The Trichoplax genome and the nature of placozoans.</title>
        <authorList>
            <person name="Srivastava M."/>
            <person name="Begovic E."/>
            <person name="Chapman J."/>
            <person name="Putnam N.H."/>
            <person name="Hellsten U."/>
            <person name="Kawashima T."/>
            <person name="Kuo A."/>
            <person name="Mitros T."/>
            <person name="Salamov A."/>
            <person name="Carpenter M.L."/>
            <person name="Signorovitch A.Y."/>
            <person name="Moreno M.A."/>
            <person name="Kamm K."/>
            <person name="Grimwood J."/>
            <person name="Schmutz J."/>
            <person name="Shapiro H."/>
            <person name="Grigoriev I.V."/>
            <person name="Buss L.W."/>
            <person name="Schierwater B."/>
            <person name="Dellaporta S.L."/>
            <person name="Rokhsar D.S."/>
        </authorList>
    </citation>
    <scope>NUCLEOTIDE SEQUENCE [LARGE SCALE GENOMIC DNA]</scope>
    <source>
        <strain evidence="6 7">Grell-BS-1999</strain>
    </source>
</reference>
<name>B3SDW2_TRIAD</name>
<comment type="caution">
    <text evidence="4">Lacks conserved residue(s) required for the propagation of feature annotation.</text>
</comment>
<evidence type="ECO:0000256" key="3">
    <source>
        <dbReference type="ARBA" id="ARBA00023157"/>
    </source>
</evidence>
<dbReference type="GeneID" id="6759646"/>
<keyword evidence="3 4" id="KW-1015">Disulfide bond</keyword>
<feature type="disulfide bond" evidence="4">
    <location>
        <begin position="1"/>
        <end position="18"/>
    </location>
</feature>
<dbReference type="PROSITE" id="PS00022">
    <property type="entry name" value="EGF_1"/>
    <property type="match status" value="2"/>
</dbReference>
<evidence type="ECO:0000313" key="6">
    <source>
        <dbReference type="EMBL" id="EDV19082.1"/>
    </source>
</evidence>
<dbReference type="InterPro" id="IPR013032">
    <property type="entry name" value="EGF-like_CS"/>
</dbReference>
<dbReference type="PANTHER" id="PTHR24049:SF29">
    <property type="entry name" value="EGF-LIKE DOMAIN-CONTAINING PROTEIN"/>
    <property type="match status" value="1"/>
</dbReference>
<dbReference type="InParanoid" id="B3SDW2"/>
<evidence type="ECO:0000256" key="1">
    <source>
        <dbReference type="ARBA" id="ARBA00022536"/>
    </source>
</evidence>
<evidence type="ECO:0000259" key="5">
    <source>
        <dbReference type="PROSITE" id="PS50026"/>
    </source>
</evidence>
<dbReference type="OMA" id="NINATCH"/>
<dbReference type="PhylomeDB" id="B3SDW2"/>
<protein>
    <recommendedName>
        <fullName evidence="5">EGF-like domain-containing protein</fullName>
    </recommendedName>
</protein>
<organism evidence="6 7">
    <name type="scientific">Trichoplax adhaerens</name>
    <name type="common">Trichoplax reptans</name>
    <dbReference type="NCBI Taxonomy" id="10228"/>
    <lineage>
        <taxon>Eukaryota</taxon>
        <taxon>Metazoa</taxon>
        <taxon>Placozoa</taxon>
        <taxon>Uniplacotomia</taxon>
        <taxon>Trichoplacea</taxon>
        <taxon>Trichoplacidae</taxon>
        <taxon>Trichoplax</taxon>
    </lineage>
</organism>
<dbReference type="FunFam" id="2.10.25.10:FF:001241">
    <property type="entry name" value="Predicted protein"/>
    <property type="match status" value="1"/>
</dbReference>
<evidence type="ECO:0000313" key="7">
    <source>
        <dbReference type="Proteomes" id="UP000009022"/>
    </source>
</evidence>
<feature type="disulfide bond" evidence="4">
    <location>
        <begin position="20"/>
        <end position="29"/>
    </location>
</feature>
<dbReference type="Pfam" id="PF12661">
    <property type="entry name" value="hEGF"/>
    <property type="match status" value="1"/>
</dbReference>
<feature type="non-terminal residue" evidence="6">
    <location>
        <position position="1"/>
    </location>
</feature>
<evidence type="ECO:0000256" key="2">
    <source>
        <dbReference type="ARBA" id="ARBA00022737"/>
    </source>
</evidence>
<dbReference type="SMART" id="SM00181">
    <property type="entry name" value="EGF"/>
    <property type="match status" value="2"/>
</dbReference>
<dbReference type="AlphaFoldDB" id="B3SDW2"/>
<feature type="domain" description="EGF-like" evidence="5">
    <location>
        <begin position="1"/>
        <end position="30"/>
    </location>
</feature>
<dbReference type="OrthoDB" id="10266706at2759"/>
<dbReference type="PANTHER" id="PTHR24049">
    <property type="entry name" value="CRUMBS FAMILY MEMBER"/>
    <property type="match status" value="1"/>
</dbReference>
<keyword evidence="1 4" id="KW-0245">EGF-like domain</keyword>